<sequence length="267" mass="28455" precursor="true">MRFRFRPRVYDPLSFLRSIAVLSSLAYASPALAGVIDFETLQDGLTAPTDDAALDRTVGFTFDGTNSVTFGFDYSGNDFNADTDAVFEARGSDKFNGFESKQAELNGGAKHDTERPGSAYSLGNFFLRQPASIGSVPGPFIIDYAQVVSALSGEIWDIDTGSAGYEQWKVTAFDAGGTTITSLLSPKGDTLQTNSSSGDSLPWIFSIAGSGIKKVAIEFVGTNKIVGLAFNNFNPSSATVPEPTSLLVFSIGALSLVRVRPRRRAAT</sequence>
<dbReference type="EMBL" id="CP036298">
    <property type="protein sequence ID" value="QDV27333.1"/>
    <property type="molecule type" value="Genomic_DNA"/>
</dbReference>
<evidence type="ECO:0008006" key="4">
    <source>
        <dbReference type="Google" id="ProtNLM"/>
    </source>
</evidence>
<gene>
    <name evidence="2" type="ORF">Q31a_57210</name>
</gene>
<keyword evidence="3" id="KW-1185">Reference proteome</keyword>
<feature type="chain" id="PRO_5022012617" description="PEP-CTERM protein-sorting domain-containing protein" evidence="1">
    <location>
        <begin position="34"/>
        <end position="267"/>
    </location>
</feature>
<protein>
    <recommendedName>
        <fullName evidence="4">PEP-CTERM protein-sorting domain-containing protein</fullName>
    </recommendedName>
</protein>
<keyword evidence="1" id="KW-0732">Signal</keyword>
<dbReference type="OrthoDB" id="277558at2"/>
<proteinExistence type="predicted"/>
<evidence type="ECO:0000313" key="3">
    <source>
        <dbReference type="Proteomes" id="UP000318017"/>
    </source>
</evidence>
<evidence type="ECO:0000256" key="1">
    <source>
        <dbReference type="SAM" id="SignalP"/>
    </source>
</evidence>
<evidence type="ECO:0000313" key="2">
    <source>
        <dbReference type="EMBL" id="QDV27333.1"/>
    </source>
</evidence>
<organism evidence="2 3">
    <name type="scientific">Aureliella helgolandensis</name>
    <dbReference type="NCBI Taxonomy" id="2527968"/>
    <lineage>
        <taxon>Bacteria</taxon>
        <taxon>Pseudomonadati</taxon>
        <taxon>Planctomycetota</taxon>
        <taxon>Planctomycetia</taxon>
        <taxon>Pirellulales</taxon>
        <taxon>Pirellulaceae</taxon>
        <taxon>Aureliella</taxon>
    </lineage>
</organism>
<name>A0A518GFH8_9BACT</name>
<dbReference type="AlphaFoldDB" id="A0A518GFH8"/>
<dbReference type="KEGG" id="ahel:Q31a_57210"/>
<reference evidence="2 3" key="1">
    <citation type="submission" date="2019-02" db="EMBL/GenBank/DDBJ databases">
        <title>Deep-cultivation of Planctomycetes and their phenomic and genomic characterization uncovers novel biology.</title>
        <authorList>
            <person name="Wiegand S."/>
            <person name="Jogler M."/>
            <person name="Boedeker C."/>
            <person name="Pinto D."/>
            <person name="Vollmers J."/>
            <person name="Rivas-Marin E."/>
            <person name="Kohn T."/>
            <person name="Peeters S.H."/>
            <person name="Heuer A."/>
            <person name="Rast P."/>
            <person name="Oberbeckmann S."/>
            <person name="Bunk B."/>
            <person name="Jeske O."/>
            <person name="Meyerdierks A."/>
            <person name="Storesund J.E."/>
            <person name="Kallscheuer N."/>
            <person name="Luecker S."/>
            <person name="Lage O.M."/>
            <person name="Pohl T."/>
            <person name="Merkel B.J."/>
            <person name="Hornburger P."/>
            <person name="Mueller R.-W."/>
            <person name="Bruemmer F."/>
            <person name="Labrenz M."/>
            <person name="Spormann A.M."/>
            <person name="Op den Camp H."/>
            <person name="Overmann J."/>
            <person name="Amann R."/>
            <person name="Jetten M.S.M."/>
            <person name="Mascher T."/>
            <person name="Medema M.H."/>
            <person name="Devos D.P."/>
            <person name="Kaster A.-K."/>
            <person name="Ovreas L."/>
            <person name="Rohde M."/>
            <person name="Galperin M.Y."/>
            <person name="Jogler C."/>
        </authorList>
    </citation>
    <scope>NUCLEOTIDE SEQUENCE [LARGE SCALE GENOMIC DNA]</scope>
    <source>
        <strain evidence="2 3">Q31a</strain>
    </source>
</reference>
<dbReference type="RefSeq" id="WP_145084580.1">
    <property type="nucleotide sequence ID" value="NZ_CP036298.1"/>
</dbReference>
<accession>A0A518GFH8</accession>
<dbReference type="Proteomes" id="UP000318017">
    <property type="component" value="Chromosome"/>
</dbReference>
<feature type="signal peptide" evidence="1">
    <location>
        <begin position="1"/>
        <end position="33"/>
    </location>
</feature>